<dbReference type="RefSeq" id="WP_132324545.1">
    <property type="nucleotide sequence ID" value="NZ_SMKR01000131.1"/>
</dbReference>
<feature type="region of interest" description="Disordered" evidence="1">
    <location>
        <begin position="193"/>
        <end position="215"/>
    </location>
</feature>
<evidence type="ECO:0000313" key="3">
    <source>
        <dbReference type="Proteomes" id="UP000295172"/>
    </source>
</evidence>
<comment type="caution">
    <text evidence="2">The sequence shown here is derived from an EMBL/GenBank/DDBJ whole genome shotgun (WGS) entry which is preliminary data.</text>
</comment>
<reference evidence="2 3" key="1">
    <citation type="submission" date="2019-02" db="EMBL/GenBank/DDBJ databases">
        <title>Draft genome sequences of novel Actinobacteria.</title>
        <authorList>
            <person name="Sahin N."/>
            <person name="Ay H."/>
            <person name="Saygin H."/>
        </authorList>
    </citation>
    <scope>NUCLEOTIDE SEQUENCE [LARGE SCALE GENOMIC DNA]</scope>
    <source>
        <strain evidence="2 3">16K104</strain>
    </source>
</reference>
<organism evidence="2 3">
    <name type="scientific">Kribbella turkmenica</name>
    <dbReference type="NCBI Taxonomy" id="2530375"/>
    <lineage>
        <taxon>Bacteria</taxon>
        <taxon>Bacillati</taxon>
        <taxon>Actinomycetota</taxon>
        <taxon>Actinomycetes</taxon>
        <taxon>Propionibacteriales</taxon>
        <taxon>Kribbellaceae</taxon>
        <taxon>Kribbella</taxon>
    </lineage>
</organism>
<proteinExistence type="predicted"/>
<dbReference type="AlphaFoldDB" id="A0A4R4WNJ5"/>
<feature type="compositionally biased region" description="Basic and acidic residues" evidence="1">
    <location>
        <begin position="193"/>
        <end position="202"/>
    </location>
</feature>
<dbReference type="EMBL" id="SMKR01000131">
    <property type="protein sequence ID" value="TDD18524.1"/>
    <property type="molecule type" value="Genomic_DNA"/>
</dbReference>
<dbReference type="Proteomes" id="UP000295172">
    <property type="component" value="Unassembled WGS sequence"/>
</dbReference>
<gene>
    <name evidence="2" type="ORF">E1218_25825</name>
</gene>
<accession>A0A4R4WNJ5</accession>
<evidence type="ECO:0000256" key="1">
    <source>
        <dbReference type="SAM" id="MobiDB-lite"/>
    </source>
</evidence>
<protein>
    <submittedName>
        <fullName evidence="2">Uncharacterized protein</fullName>
    </submittedName>
</protein>
<dbReference type="OrthoDB" id="7264945at2"/>
<keyword evidence="3" id="KW-1185">Reference proteome</keyword>
<name>A0A4R4WNJ5_9ACTN</name>
<evidence type="ECO:0000313" key="2">
    <source>
        <dbReference type="EMBL" id="TDD18524.1"/>
    </source>
</evidence>
<sequence>MEYASYLAGLDWSDHPDCTHPLLALVAREVNDETSDAARADLVPMIPEVIGVTSDDPRLVPALVARCVRLVVPAISGRFQRTLVAGLLTAEYVLAELDGRPAGKVRDESARLLVELPDAVAWATKVLMSRARPYSFGYEREAPLVVAGTIRAVTDFRVREGDALLRRLLSEAIEESRLWMPTGVESVVKVPDREPGATDNLHDPAQQAAECHRGY</sequence>